<sequence>MVSNIGRLRSYSLKIGQVDKQQASQLAKCLSQVPGVAEVVVIVEEGVANLKVDHKLLDKVALNKCSVMSEVRC</sequence>
<reference evidence="2 3" key="1">
    <citation type="submission" date="2016-05" db="EMBL/GenBank/DDBJ databases">
        <title>Single-cell genome of chain-forming Candidatus Thiomargarita nelsonii and comparison to other large sulfur-oxidizing bacteria.</title>
        <authorList>
            <person name="Winkel M."/>
            <person name="Salman V."/>
            <person name="Woyke T."/>
            <person name="Schulz-Vogt H."/>
            <person name="Richter M."/>
            <person name="Flood B."/>
            <person name="Bailey J."/>
            <person name="Amann R."/>
            <person name="Mussmann M."/>
        </authorList>
    </citation>
    <scope>NUCLEOTIDE SEQUENCE [LARGE SCALE GENOMIC DNA]</scope>
    <source>
        <strain evidence="2 3">THI036</strain>
    </source>
</reference>
<dbReference type="AlphaFoldDB" id="A0A176RYK0"/>
<proteinExistence type="predicted"/>
<feature type="domain" description="YajR YAM" evidence="1">
    <location>
        <begin position="22"/>
        <end position="64"/>
    </location>
</feature>
<evidence type="ECO:0000313" key="3">
    <source>
        <dbReference type="Proteomes" id="UP000076962"/>
    </source>
</evidence>
<dbReference type="InterPro" id="IPR054152">
    <property type="entry name" value="YajR_YAM"/>
</dbReference>
<protein>
    <recommendedName>
        <fullName evidence="1">YajR YAM domain-containing protein</fullName>
    </recommendedName>
</protein>
<dbReference type="EMBL" id="LUTY01002053">
    <property type="protein sequence ID" value="OAD20862.1"/>
    <property type="molecule type" value="Genomic_DNA"/>
</dbReference>
<dbReference type="Pfam" id="PF21987">
    <property type="entry name" value="YajR_YAM"/>
    <property type="match status" value="1"/>
</dbReference>
<comment type="caution">
    <text evidence="2">The sequence shown here is derived from an EMBL/GenBank/DDBJ whole genome shotgun (WGS) entry which is preliminary data.</text>
</comment>
<accession>A0A176RYK0</accession>
<evidence type="ECO:0000259" key="1">
    <source>
        <dbReference type="Pfam" id="PF21987"/>
    </source>
</evidence>
<name>A0A176RYK0_9GAMM</name>
<dbReference type="Gene3D" id="3.30.70.100">
    <property type="match status" value="1"/>
</dbReference>
<organism evidence="2 3">
    <name type="scientific">Candidatus Thiomargarita nelsonii</name>
    <dbReference type="NCBI Taxonomy" id="1003181"/>
    <lineage>
        <taxon>Bacteria</taxon>
        <taxon>Pseudomonadati</taxon>
        <taxon>Pseudomonadota</taxon>
        <taxon>Gammaproteobacteria</taxon>
        <taxon>Thiotrichales</taxon>
        <taxon>Thiotrichaceae</taxon>
        <taxon>Thiomargarita</taxon>
    </lineage>
</organism>
<keyword evidence="3" id="KW-1185">Reference proteome</keyword>
<gene>
    <name evidence="2" type="ORF">THIOM_003408</name>
</gene>
<dbReference type="Proteomes" id="UP000076962">
    <property type="component" value="Unassembled WGS sequence"/>
</dbReference>
<evidence type="ECO:0000313" key="2">
    <source>
        <dbReference type="EMBL" id="OAD20862.1"/>
    </source>
</evidence>